<accession>A0A9P9CXM7</accession>
<proteinExistence type="predicted"/>
<evidence type="ECO:0000313" key="1">
    <source>
        <dbReference type="EMBL" id="KAH7108716.1"/>
    </source>
</evidence>
<dbReference type="OrthoDB" id="5068804at2759"/>
<dbReference type="EMBL" id="JAGMUU010000090">
    <property type="protein sequence ID" value="KAH7108716.1"/>
    <property type="molecule type" value="Genomic_DNA"/>
</dbReference>
<evidence type="ECO:0000313" key="2">
    <source>
        <dbReference type="Proteomes" id="UP000717696"/>
    </source>
</evidence>
<comment type="caution">
    <text evidence="1">The sequence shown here is derived from an EMBL/GenBank/DDBJ whole genome shotgun (WGS) entry which is preliminary data.</text>
</comment>
<keyword evidence="2" id="KW-1185">Reference proteome</keyword>
<gene>
    <name evidence="1" type="ORF">B0J13DRAFT_517182</name>
</gene>
<organism evidence="1 2">
    <name type="scientific">Dactylonectria estremocensis</name>
    <dbReference type="NCBI Taxonomy" id="1079267"/>
    <lineage>
        <taxon>Eukaryota</taxon>
        <taxon>Fungi</taxon>
        <taxon>Dikarya</taxon>
        <taxon>Ascomycota</taxon>
        <taxon>Pezizomycotina</taxon>
        <taxon>Sordariomycetes</taxon>
        <taxon>Hypocreomycetidae</taxon>
        <taxon>Hypocreales</taxon>
        <taxon>Nectriaceae</taxon>
        <taxon>Dactylonectria</taxon>
    </lineage>
</organism>
<name>A0A9P9CXM7_9HYPO</name>
<sequence>MASTCSLPAKDAEVSIRKTGVFRVEDAPLGRRVAEFSERGLPTRTEFGLEFCAENTLDNRDIRTVIESILDRPRWGLLKIYSDKLPSDSAFFFHNPSFYYNQPTPQIPTLLVQLWSPGSQMVFYEGSHLQNINPMESKKWGLLTLPCVQMRRDGITETPVGMAEGGLAIMDSRLGFTIPQGYVVNIGFATESEIQFWAKMELPDSEALRAKVDELRRRRFETNFTFVKELDAANARNK</sequence>
<reference evidence="1" key="1">
    <citation type="journal article" date="2021" name="Nat. Commun.">
        <title>Genetic determinants of endophytism in the Arabidopsis root mycobiome.</title>
        <authorList>
            <person name="Mesny F."/>
            <person name="Miyauchi S."/>
            <person name="Thiergart T."/>
            <person name="Pickel B."/>
            <person name="Atanasova L."/>
            <person name="Karlsson M."/>
            <person name="Huettel B."/>
            <person name="Barry K.W."/>
            <person name="Haridas S."/>
            <person name="Chen C."/>
            <person name="Bauer D."/>
            <person name="Andreopoulos W."/>
            <person name="Pangilinan J."/>
            <person name="LaButti K."/>
            <person name="Riley R."/>
            <person name="Lipzen A."/>
            <person name="Clum A."/>
            <person name="Drula E."/>
            <person name="Henrissat B."/>
            <person name="Kohler A."/>
            <person name="Grigoriev I.V."/>
            <person name="Martin F.M."/>
            <person name="Hacquard S."/>
        </authorList>
    </citation>
    <scope>NUCLEOTIDE SEQUENCE</scope>
    <source>
        <strain evidence="1">MPI-CAGE-AT-0021</strain>
    </source>
</reference>
<dbReference type="AlphaFoldDB" id="A0A9P9CXM7"/>
<protein>
    <submittedName>
        <fullName evidence="1">Uncharacterized protein</fullName>
    </submittedName>
</protein>
<dbReference type="Proteomes" id="UP000717696">
    <property type="component" value="Unassembled WGS sequence"/>
</dbReference>